<proteinExistence type="predicted"/>
<keyword evidence="2" id="KW-1185">Reference proteome</keyword>
<accession>A0A371HAS3</accession>
<reference evidence="1" key="1">
    <citation type="submission" date="2018-05" db="EMBL/GenBank/DDBJ databases">
        <title>Draft genome of Mucuna pruriens seed.</title>
        <authorList>
            <person name="Nnadi N.E."/>
            <person name="Vos R."/>
            <person name="Hasami M.H."/>
            <person name="Devisetty U.K."/>
            <person name="Aguiy J.C."/>
        </authorList>
    </citation>
    <scope>NUCLEOTIDE SEQUENCE [LARGE SCALE GENOMIC DNA]</scope>
    <source>
        <strain evidence="1">JCA_2017</strain>
    </source>
</reference>
<sequence>MDKPKYSSSKFRSNSLLKREDVHIWRVMWNDKLNVLIALIWWNEITINIRGMRRSPIESWQKLKR</sequence>
<evidence type="ECO:0000313" key="1">
    <source>
        <dbReference type="EMBL" id="RDX99856.1"/>
    </source>
</evidence>
<comment type="caution">
    <text evidence="1">The sequence shown here is derived from an EMBL/GenBank/DDBJ whole genome shotgun (WGS) entry which is preliminary data.</text>
</comment>
<dbReference type="EMBL" id="QJKJ01003122">
    <property type="protein sequence ID" value="RDX99856.1"/>
    <property type="molecule type" value="Genomic_DNA"/>
</dbReference>
<protein>
    <submittedName>
        <fullName evidence="1">Uncharacterized protein</fullName>
    </submittedName>
</protein>
<dbReference type="AlphaFoldDB" id="A0A371HAS3"/>
<name>A0A371HAS3_MUCPR</name>
<evidence type="ECO:0000313" key="2">
    <source>
        <dbReference type="Proteomes" id="UP000257109"/>
    </source>
</evidence>
<gene>
    <name evidence="1" type="ORF">CR513_17036</name>
</gene>
<organism evidence="1 2">
    <name type="scientific">Mucuna pruriens</name>
    <name type="common">Velvet bean</name>
    <name type="synonym">Dolichos pruriens</name>
    <dbReference type="NCBI Taxonomy" id="157652"/>
    <lineage>
        <taxon>Eukaryota</taxon>
        <taxon>Viridiplantae</taxon>
        <taxon>Streptophyta</taxon>
        <taxon>Embryophyta</taxon>
        <taxon>Tracheophyta</taxon>
        <taxon>Spermatophyta</taxon>
        <taxon>Magnoliopsida</taxon>
        <taxon>eudicotyledons</taxon>
        <taxon>Gunneridae</taxon>
        <taxon>Pentapetalae</taxon>
        <taxon>rosids</taxon>
        <taxon>fabids</taxon>
        <taxon>Fabales</taxon>
        <taxon>Fabaceae</taxon>
        <taxon>Papilionoideae</taxon>
        <taxon>50 kb inversion clade</taxon>
        <taxon>NPAAA clade</taxon>
        <taxon>indigoferoid/millettioid clade</taxon>
        <taxon>Phaseoleae</taxon>
        <taxon>Mucuna</taxon>
    </lineage>
</organism>
<dbReference type="Proteomes" id="UP000257109">
    <property type="component" value="Unassembled WGS sequence"/>
</dbReference>
<feature type="non-terminal residue" evidence="1">
    <location>
        <position position="1"/>
    </location>
</feature>